<dbReference type="AlphaFoldDB" id="F0ZU85"/>
<dbReference type="Proteomes" id="UP000001064">
    <property type="component" value="Unassembled WGS sequence"/>
</dbReference>
<name>F0ZU85_DICPU</name>
<protein>
    <submittedName>
        <fullName evidence="1">Uncharacterized protein</fullName>
    </submittedName>
</protein>
<dbReference type="RefSeq" id="XP_003290975.1">
    <property type="nucleotide sequence ID" value="XM_003290927.1"/>
</dbReference>
<evidence type="ECO:0000313" key="1">
    <source>
        <dbReference type="EMBL" id="EGC32482.1"/>
    </source>
</evidence>
<gene>
    <name evidence="1" type="ORF">DICPUDRAFT_81675</name>
</gene>
<dbReference type="InParanoid" id="F0ZU85"/>
<keyword evidence="2" id="KW-1185">Reference proteome</keyword>
<dbReference type="KEGG" id="dpp:DICPUDRAFT_81675"/>
<proteinExistence type="predicted"/>
<reference evidence="2" key="1">
    <citation type="journal article" date="2011" name="Genome Biol.">
        <title>Comparative genomics of the social amoebae Dictyostelium discoideum and Dictyostelium purpureum.</title>
        <authorList>
            <consortium name="US DOE Joint Genome Institute (JGI-PGF)"/>
            <person name="Sucgang R."/>
            <person name="Kuo A."/>
            <person name="Tian X."/>
            <person name="Salerno W."/>
            <person name="Parikh A."/>
            <person name="Feasley C.L."/>
            <person name="Dalin E."/>
            <person name="Tu H."/>
            <person name="Huang E."/>
            <person name="Barry K."/>
            <person name="Lindquist E."/>
            <person name="Shapiro H."/>
            <person name="Bruce D."/>
            <person name="Schmutz J."/>
            <person name="Salamov A."/>
            <person name="Fey P."/>
            <person name="Gaudet P."/>
            <person name="Anjard C."/>
            <person name="Babu M.M."/>
            <person name="Basu S."/>
            <person name="Bushmanova Y."/>
            <person name="van der Wel H."/>
            <person name="Katoh-Kurasawa M."/>
            <person name="Dinh C."/>
            <person name="Coutinho P.M."/>
            <person name="Saito T."/>
            <person name="Elias M."/>
            <person name="Schaap P."/>
            <person name="Kay R.R."/>
            <person name="Henrissat B."/>
            <person name="Eichinger L."/>
            <person name="Rivero F."/>
            <person name="Putnam N.H."/>
            <person name="West C.M."/>
            <person name="Loomis W.F."/>
            <person name="Chisholm R.L."/>
            <person name="Shaulsky G."/>
            <person name="Strassmann J.E."/>
            <person name="Queller D.C."/>
            <person name="Kuspa A."/>
            <person name="Grigoriev I.V."/>
        </authorList>
    </citation>
    <scope>NUCLEOTIDE SEQUENCE [LARGE SCALE GENOMIC DNA]</scope>
    <source>
        <strain evidence="2">QSDP1</strain>
    </source>
</reference>
<organism evidence="1 2">
    <name type="scientific">Dictyostelium purpureum</name>
    <name type="common">Slime mold</name>
    <dbReference type="NCBI Taxonomy" id="5786"/>
    <lineage>
        <taxon>Eukaryota</taxon>
        <taxon>Amoebozoa</taxon>
        <taxon>Evosea</taxon>
        <taxon>Eumycetozoa</taxon>
        <taxon>Dictyostelia</taxon>
        <taxon>Dictyosteliales</taxon>
        <taxon>Dictyosteliaceae</taxon>
        <taxon>Dictyostelium</taxon>
    </lineage>
</organism>
<dbReference type="VEuPathDB" id="AmoebaDB:DICPUDRAFT_81675"/>
<evidence type="ECO:0000313" key="2">
    <source>
        <dbReference type="Proteomes" id="UP000001064"/>
    </source>
</evidence>
<accession>F0ZU85</accession>
<dbReference type="EMBL" id="GL871190">
    <property type="protein sequence ID" value="EGC32482.1"/>
    <property type="molecule type" value="Genomic_DNA"/>
</dbReference>
<sequence>MDFHYDFEDENSMSFLEKEKEKEIENNVVPLSISKYNDDIDIVQYYDKLFSFEEKKEECIKKPLVDLDMILTLDDSDVDTNSKKYQEILNILKNKEEDPIMYDEFFDTIIKSKDTTGFLNGRDKEVEEDFPDETYDSDYFKNSL</sequence>
<dbReference type="GeneID" id="10508827"/>